<dbReference type="Gene3D" id="3.40.50.300">
    <property type="entry name" value="P-loop containing nucleotide triphosphate hydrolases"/>
    <property type="match status" value="2"/>
</dbReference>
<dbReference type="EMBL" id="MU069529">
    <property type="protein sequence ID" value="KAF5839903.1"/>
    <property type="molecule type" value="Genomic_DNA"/>
</dbReference>
<evidence type="ECO:0000313" key="7">
    <source>
        <dbReference type="Proteomes" id="UP000815325"/>
    </source>
</evidence>
<organism evidence="6 7">
    <name type="scientific">Dunaliella salina</name>
    <name type="common">Green alga</name>
    <name type="synonym">Protococcus salinus</name>
    <dbReference type="NCBI Taxonomy" id="3046"/>
    <lineage>
        <taxon>Eukaryota</taxon>
        <taxon>Viridiplantae</taxon>
        <taxon>Chlorophyta</taxon>
        <taxon>core chlorophytes</taxon>
        <taxon>Chlorophyceae</taxon>
        <taxon>CS clade</taxon>
        <taxon>Chlamydomonadales</taxon>
        <taxon>Dunaliellaceae</taxon>
        <taxon>Dunaliella</taxon>
    </lineage>
</organism>
<evidence type="ECO:0000256" key="3">
    <source>
        <dbReference type="RuleBase" id="RU003651"/>
    </source>
</evidence>
<comment type="similarity">
    <text evidence="3">Belongs to the AAA ATPase family.</text>
</comment>
<reference evidence="6" key="1">
    <citation type="submission" date="2017-08" db="EMBL/GenBank/DDBJ databases">
        <authorList>
            <person name="Polle J.E."/>
            <person name="Barry K."/>
            <person name="Cushman J."/>
            <person name="Schmutz J."/>
            <person name="Tran D."/>
            <person name="Hathwaick L.T."/>
            <person name="Yim W.C."/>
            <person name="Jenkins J."/>
            <person name="Mckie-Krisberg Z.M."/>
            <person name="Prochnik S."/>
            <person name="Lindquist E."/>
            <person name="Dockter R.B."/>
            <person name="Adam C."/>
            <person name="Molina H."/>
            <person name="Bunkerborg J."/>
            <person name="Jin E."/>
            <person name="Buchheim M."/>
            <person name="Magnuson J."/>
        </authorList>
    </citation>
    <scope>NUCLEOTIDE SEQUENCE</scope>
    <source>
        <strain evidence="6">CCAP 19/18</strain>
    </source>
</reference>
<feature type="domain" description="AAA+ ATPase" evidence="5">
    <location>
        <begin position="430"/>
        <end position="521"/>
    </location>
</feature>
<sequence>MADALAEGLQGLALTPDGLQHQPKQQHSQQQHSQQQHDRQQDNQQQQDKEHHQQQQQQQQAEQTAHGSMQGASAGSEGGASSSVAGAAEALQALRELIGWPSMYRNEGAALGVQWPKGVLLHGPPGCGKTLLVRSVVEELGAALHIASASDVFGAYLGESEGRLRAVFEAAQKDADEGRTTVVFLDEVDALCPRRDGQRQHESRVVAQLLTLLDGAASGGGRGAMPARGMHKQQDMKGHVVVVAATNRPNALDPALRRPGRLDREVVVPVPSATERAAILRLHTQGLQLHPRVDLASIATSCHGYSGADLAALAREAALHSLTRAASHLMHNTAPTSQQSLPPLQQHWNGSAPRAANIQVEAAVGHVEPDDFQEAMKRVGPSIVRGMEVEAPHTSWEDVGGLPDVKKRLRQAVEWPLCHPEAFQRLGLAPPRGVLLYGPPGCSKTTLARAAASASKATLLPLSCAQAFSMFVGEGESLVRDVFRRARQASPSIIFLDEVRPCCPMAIWMYVYYLQGLVNKK</sequence>
<dbReference type="SUPFAM" id="SSF52540">
    <property type="entry name" value="P-loop containing nucleoside triphosphate hydrolases"/>
    <property type="match status" value="2"/>
</dbReference>
<keyword evidence="7" id="KW-1185">Reference proteome</keyword>
<dbReference type="Gene3D" id="1.10.8.60">
    <property type="match status" value="1"/>
</dbReference>
<dbReference type="SMART" id="SM00382">
    <property type="entry name" value="AAA"/>
    <property type="match status" value="2"/>
</dbReference>
<dbReference type="Pfam" id="PF17862">
    <property type="entry name" value="AAA_lid_3"/>
    <property type="match status" value="1"/>
</dbReference>
<accession>A0ABQ7GZ69</accession>
<feature type="compositionally biased region" description="Low complexity" evidence="4">
    <location>
        <begin position="71"/>
        <end position="83"/>
    </location>
</feature>
<keyword evidence="2 3" id="KW-0067">ATP-binding</keyword>
<gene>
    <name evidence="6" type="ORF">DUNSADRAFT_18317</name>
</gene>
<evidence type="ECO:0000256" key="4">
    <source>
        <dbReference type="SAM" id="MobiDB-lite"/>
    </source>
</evidence>
<feature type="region of interest" description="Disordered" evidence="4">
    <location>
        <begin position="1"/>
        <end position="83"/>
    </location>
</feature>
<dbReference type="InterPro" id="IPR003959">
    <property type="entry name" value="ATPase_AAA_core"/>
</dbReference>
<comment type="caution">
    <text evidence="6">The sequence shown here is derived from an EMBL/GenBank/DDBJ whole genome shotgun (WGS) entry which is preliminary data.</text>
</comment>
<dbReference type="PANTHER" id="PTHR23077:SF171">
    <property type="entry name" value="NUCLEAR VALOSIN-CONTAINING PROTEIN-LIKE"/>
    <property type="match status" value="1"/>
</dbReference>
<evidence type="ECO:0000256" key="2">
    <source>
        <dbReference type="ARBA" id="ARBA00022840"/>
    </source>
</evidence>
<dbReference type="InterPro" id="IPR027417">
    <property type="entry name" value="P-loop_NTPase"/>
</dbReference>
<evidence type="ECO:0000256" key="1">
    <source>
        <dbReference type="ARBA" id="ARBA00022741"/>
    </source>
</evidence>
<evidence type="ECO:0000259" key="5">
    <source>
        <dbReference type="SMART" id="SM00382"/>
    </source>
</evidence>
<dbReference type="Pfam" id="PF00004">
    <property type="entry name" value="AAA"/>
    <property type="match status" value="2"/>
</dbReference>
<dbReference type="InterPro" id="IPR003593">
    <property type="entry name" value="AAA+_ATPase"/>
</dbReference>
<keyword evidence="1 3" id="KW-0547">Nucleotide-binding</keyword>
<dbReference type="InterPro" id="IPR050168">
    <property type="entry name" value="AAA_ATPase_domain"/>
</dbReference>
<feature type="compositionally biased region" description="Basic and acidic residues" evidence="4">
    <location>
        <begin position="35"/>
        <end position="53"/>
    </location>
</feature>
<dbReference type="PROSITE" id="PS00674">
    <property type="entry name" value="AAA"/>
    <property type="match status" value="1"/>
</dbReference>
<feature type="domain" description="AAA+ ATPase" evidence="5">
    <location>
        <begin position="115"/>
        <end position="272"/>
    </location>
</feature>
<proteinExistence type="inferred from homology"/>
<dbReference type="InterPro" id="IPR041569">
    <property type="entry name" value="AAA_lid_3"/>
</dbReference>
<dbReference type="InterPro" id="IPR003960">
    <property type="entry name" value="ATPase_AAA_CS"/>
</dbReference>
<protein>
    <submittedName>
        <fullName evidence="6">P-loop containing nucleoside triphosphate hydrolase protein</fullName>
    </submittedName>
</protein>
<dbReference type="GO" id="GO:0016787">
    <property type="term" value="F:hydrolase activity"/>
    <property type="evidence" value="ECO:0007669"/>
    <property type="project" value="UniProtKB-KW"/>
</dbReference>
<feature type="compositionally biased region" description="Low complexity" evidence="4">
    <location>
        <begin position="54"/>
        <end position="63"/>
    </location>
</feature>
<dbReference type="PANTHER" id="PTHR23077">
    <property type="entry name" value="AAA-FAMILY ATPASE"/>
    <property type="match status" value="1"/>
</dbReference>
<keyword evidence="6" id="KW-0378">Hydrolase</keyword>
<dbReference type="Proteomes" id="UP000815325">
    <property type="component" value="Unassembled WGS sequence"/>
</dbReference>
<name>A0ABQ7GZ69_DUNSA</name>
<feature type="compositionally biased region" description="Low complexity" evidence="4">
    <location>
        <begin position="20"/>
        <end position="34"/>
    </location>
</feature>
<evidence type="ECO:0000313" key="6">
    <source>
        <dbReference type="EMBL" id="KAF5839903.1"/>
    </source>
</evidence>